<gene>
    <name evidence="1" type="ORF">VL15_38315</name>
</gene>
<organism evidence="1 2">
    <name type="scientific">Burkholderia cepacia</name>
    <name type="common">Pseudomonas cepacia</name>
    <dbReference type="NCBI Taxonomy" id="292"/>
    <lineage>
        <taxon>Bacteria</taxon>
        <taxon>Pseudomonadati</taxon>
        <taxon>Pseudomonadota</taxon>
        <taxon>Betaproteobacteria</taxon>
        <taxon>Burkholderiales</taxon>
        <taxon>Burkholderiaceae</taxon>
        <taxon>Burkholderia</taxon>
        <taxon>Burkholderia cepacia complex</taxon>
    </lineage>
</organism>
<evidence type="ECO:0000313" key="2">
    <source>
        <dbReference type="Proteomes" id="UP000036338"/>
    </source>
</evidence>
<dbReference type="Proteomes" id="UP000036338">
    <property type="component" value="Unassembled WGS sequence"/>
</dbReference>
<comment type="caution">
    <text evidence="1">The sequence shown here is derived from an EMBL/GenBank/DDBJ whole genome shotgun (WGS) entry which is preliminary data.</text>
</comment>
<dbReference type="EMBL" id="LDWR01000122">
    <property type="protein sequence ID" value="KML40118.1"/>
    <property type="molecule type" value="Genomic_DNA"/>
</dbReference>
<proteinExistence type="predicted"/>
<name>A0A0J5YRT1_BURCE</name>
<dbReference type="AlphaFoldDB" id="A0A0J5YRT1"/>
<evidence type="ECO:0000313" key="1">
    <source>
        <dbReference type="EMBL" id="KML40118.1"/>
    </source>
</evidence>
<protein>
    <submittedName>
        <fullName evidence="1">Uncharacterized protein</fullName>
    </submittedName>
</protein>
<accession>A0A0J5YRT1</accession>
<reference evidence="1 2" key="1">
    <citation type="submission" date="2015-05" db="EMBL/GenBank/DDBJ databases">
        <title>Draft genome of Burkholderia cepacia LK29.</title>
        <authorList>
            <person name="Chan X.Y."/>
        </authorList>
    </citation>
    <scope>NUCLEOTIDE SEQUENCE [LARGE SCALE GENOMIC DNA]</scope>
    <source>
        <strain evidence="1 2">LK29</strain>
    </source>
</reference>
<sequence>MHILTYIHVDVYIMTIERNIANRDINYRPGITVRDLVIRFGLLRNQTIRCSRIQFMTYLE</sequence>